<reference evidence="1 2" key="1">
    <citation type="journal article" date="2019" name="Commun. Biol.">
        <title>The bagworm genome reveals a unique fibroin gene that provides high tensile strength.</title>
        <authorList>
            <person name="Kono N."/>
            <person name="Nakamura H."/>
            <person name="Ohtoshi R."/>
            <person name="Tomita M."/>
            <person name="Numata K."/>
            <person name="Arakawa K."/>
        </authorList>
    </citation>
    <scope>NUCLEOTIDE SEQUENCE [LARGE SCALE GENOMIC DNA]</scope>
</reference>
<accession>A0A4C1URR3</accession>
<sequence>MLTEKLDPDPGQGVGRDPLTTPWIRHCLRTNEKQVNQNNCKHSDYLSNTVRNNARKSAALNCLRMRFNAPRPFLLLLRVPTLDYCDNFVTSFTAAEFRALYSTNSPIPFNH</sequence>
<evidence type="ECO:0000313" key="2">
    <source>
        <dbReference type="Proteomes" id="UP000299102"/>
    </source>
</evidence>
<name>A0A4C1URR3_EUMVA</name>
<protein>
    <submittedName>
        <fullName evidence="1">Uncharacterized protein</fullName>
    </submittedName>
</protein>
<comment type="caution">
    <text evidence="1">The sequence shown here is derived from an EMBL/GenBank/DDBJ whole genome shotgun (WGS) entry which is preliminary data.</text>
</comment>
<dbReference type="AlphaFoldDB" id="A0A4C1URR3"/>
<gene>
    <name evidence="1" type="ORF">EVAR_93544_1</name>
</gene>
<organism evidence="1 2">
    <name type="scientific">Eumeta variegata</name>
    <name type="common">Bagworm moth</name>
    <name type="synonym">Eumeta japonica</name>
    <dbReference type="NCBI Taxonomy" id="151549"/>
    <lineage>
        <taxon>Eukaryota</taxon>
        <taxon>Metazoa</taxon>
        <taxon>Ecdysozoa</taxon>
        <taxon>Arthropoda</taxon>
        <taxon>Hexapoda</taxon>
        <taxon>Insecta</taxon>
        <taxon>Pterygota</taxon>
        <taxon>Neoptera</taxon>
        <taxon>Endopterygota</taxon>
        <taxon>Lepidoptera</taxon>
        <taxon>Glossata</taxon>
        <taxon>Ditrysia</taxon>
        <taxon>Tineoidea</taxon>
        <taxon>Psychidae</taxon>
        <taxon>Oiketicinae</taxon>
        <taxon>Eumeta</taxon>
    </lineage>
</organism>
<keyword evidence="2" id="KW-1185">Reference proteome</keyword>
<evidence type="ECO:0000313" key="1">
    <source>
        <dbReference type="EMBL" id="GBP28900.1"/>
    </source>
</evidence>
<dbReference type="Proteomes" id="UP000299102">
    <property type="component" value="Unassembled WGS sequence"/>
</dbReference>
<proteinExistence type="predicted"/>
<dbReference type="EMBL" id="BGZK01000213">
    <property type="protein sequence ID" value="GBP28900.1"/>
    <property type="molecule type" value="Genomic_DNA"/>
</dbReference>